<feature type="transmembrane region" description="Helical" evidence="3">
    <location>
        <begin position="370"/>
        <end position="390"/>
    </location>
</feature>
<name>A0A9W9S6K3_9EURO</name>
<dbReference type="InterPro" id="IPR050327">
    <property type="entry name" value="Proton-linked_MCT"/>
</dbReference>
<comment type="caution">
    <text evidence="5">The sequence shown here is derived from an EMBL/GenBank/DDBJ whole genome shotgun (WGS) entry which is preliminary data.</text>
</comment>
<feature type="transmembrane region" description="Helical" evidence="3">
    <location>
        <begin position="241"/>
        <end position="262"/>
    </location>
</feature>
<dbReference type="PANTHER" id="PTHR11360">
    <property type="entry name" value="MONOCARBOXYLATE TRANSPORTER"/>
    <property type="match status" value="1"/>
</dbReference>
<dbReference type="AlphaFoldDB" id="A0A9W9S6K3"/>
<dbReference type="EMBL" id="JAPZBT010000002">
    <property type="protein sequence ID" value="KAJ5372587.1"/>
    <property type="molecule type" value="Genomic_DNA"/>
</dbReference>
<comment type="similarity">
    <text evidence="2">Belongs to the major facilitator superfamily. Monocarboxylate porter (TC 2.A.1.13) family.</text>
</comment>
<keyword evidence="3" id="KW-0472">Membrane</keyword>
<evidence type="ECO:0000256" key="3">
    <source>
        <dbReference type="SAM" id="Phobius"/>
    </source>
</evidence>
<dbReference type="PROSITE" id="PS50850">
    <property type="entry name" value="MFS"/>
    <property type="match status" value="1"/>
</dbReference>
<dbReference type="Pfam" id="PF07690">
    <property type="entry name" value="MFS_1"/>
    <property type="match status" value="1"/>
</dbReference>
<dbReference type="RefSeq" id="XP_056578573.1">
    <property type="nucleotide sequence ID" value="XM_056722323.1"/>
</dbReference>
<dbReference type="GO" id="GO:0022857">
    <property type="term" value="F:transmembrane transporter activity"/>
    <property type="evidence" value="ECO:0007669"/>
    <property type="project" value="InterPro"/>
</dbReference>
<feature type="transmembrane region" description="Helical" evidence="3">
    <location>
        <begin position="39"/>
        <end position="59"/>
    </location>
</feature>
<dbReference type="Gene3D" id="1.20.1250.20">
    <property type="entry name" value="MFS general substrate transporter like domains"/>
    <property type="match status" value="2"/>
</dbReference>
<feature type="transmembrane region" description="Helical" evidence="3">
    <location>
        <begin position="166"/>
        <end position="186"/>
    </location>
</feature>
<dbReference type="OrthoDB" id="410267at2759"/>
<dbReference type="InterPro" id="IPR036259">
    <property type="entry name" value="MFS_trans_sf"/>
</dbReference>
<feature type="transmembrane region" description="Helical" evidence="3">
    <location>
        <begin position="79"/>
        <end position="98"/>
    </location>
</feature>
<dbReference type="SUPFAM" id="SSF103473">
    <property type="entry name" value="MFS general substrate transporter"/>
    <property type="match status" value="1"/>
</dbReference>
<feature type="domain" description="Major facilitator superfamily (MFS) profile" evidence="4">
    <location>
        <begin position="38"/>
        <end position="427"/>
    </location>
</feature>
<keyword evidence="6" id="KW-1185">Reference proteome</keyword>
<keyword evidence="3" id="KW-1133">Transmembrane helix</keyword>
<feature type="transmembrane region" description="Helical" evidence="3">
    <location>
        <begin position="305"/>
        <end position="324"/>
    </location>
</feature>
<dbReference type="Proteomes" id="UP001147752">
    <property type="component" value="Unassembled WGS sequence"/>
</dbReference>
<dbReference type="CDD" id="cd17352">
    <property type="entry name" value="MFS_MCT_SLC16"/>
    <property type="match status" value="1"/>
</dbReference>
<feature type="transmembrane region" description="Helical" evidence="3">
    <location>
        <begin position="198"/>
        <end position="220"/>
    </location>
</feature>
<evidence type="ECO:0000313" key="6">
    <source>
        <dbReference type="Proteomes" id="UP001147752"/>
    </source>
</evidence>
<evidence type="ECO:0000256" key="2">
    <source>
        <dbReference type="ARBA" id="ARBA00006727"/>
    </source>
</evidence>
<dbReference type="InterPro" id="IPR011701">
    <property type="entry name" value="MFS"/>
</dbReference>
<feature type="transmembrane region" description="Helical" evidence="3">
    <location>
        <begin position="110"/>
        <end position="128"/>
    </location>
</feature>
<dbReference type="PANTHER" id="PTHR11360:SF240">
    <property type="entry name" value="MONOCARBOXYLATE TRANSPORTER (EUROFUNG)-RELATED"/>
    <property type="match status" value="1"/>
</dbReference>
<feature type="transmembrane region" description="Helical" evidence="3">
    <location>
        <begin position="336"/>
        <end position="358"/>
    </location>
</feature>
<keyword evidence="3" id="KW-0812">Transmembrane</keyword>
<protein>
    <submittedName>
        <fullName evidence="5">Monocarboxylate permease</fullName>
    </submittedName>
</protein>
<evidence type="ECO:0000256" key="1">
    <source>
        <dbReference type="ARBA" id="ARBA00004141"/>
    </source>
</evidence>
<dbReference type="GeneID" id="81461506"/>
<evidence type="ECO:0000259" key="4">
    <source>
        <dbReference type="PROSITE" id="PS50850"/>
    </source>
</evidence>
<organism evidence="5 6">
    <name type="scientific">Penicillium concentricum</name>
    <dbReference type="NCBI Taxonomy" id="293559"/>
    <lineage>
        <taxon>Eukaryota</taxon>
        <taxon>Fungi</taxon>
        <taxon>Dikarya</taxon>
        <taxon>Ascomycota</taxon>
        <taxon>Pezizomycotina</taxon>
        <taxon>Eurotiomycetes</taxon>
        <taxon>Eurotiomycetidae</taxon>
        <taxon>Eurotiales</taxon>
        <taxon>Aspergillaceae</taxon>
        <taxon>Penicillium</taxon>
    </lineage>
</organism>
<dbReference type="InterPro" id="IPR020846">
    <property type="entry name" value="MFS_dom"/>
</dbReference>
<reference evidence="5" key="2">
    <citation type="journal article" date="2023" name="IMA Fungus">
        <title>Comparative genomic study of the Penicillium genus elucidates a diverse pangenome and 15 lateral gene transfer events.</title>
        <authorList>
            <person name="Petersen C."/>
            <person name="Sorensen T."/>
            <person name="Nielsen M.R."/>
            <person name="Sondergaard T.E."/>
            <person name="Sorensen J.L."/>
            <person name="Fitzpatrick D.A."/>
            <person name="Frisvad J.C."/>
            <person name="Nielsen K.L."/>
        </authorList>
    </citation>
    <scope>NUCLEOTIDE SEQUENCE</scope>
    <source>
        <strain evidence="5">IBT 3081</strain>
    </source>
</reference>
<gene>
    <name evidence="5" type="ORF">N7517_004593</name>
</gene>
<accession>A0A9W9S6K3</accession>
<sequence length="435" mass="47010">MNTMVKETTAHEHEAVSPPMEYVSADDSPDSFPDGGLHAWLVVLGSWCACLPSFGLMNSTGVFADWLSTNLLSEYSHSSISWIFSVYMFFLLVGGVQFGPIFDRYGPKHLLVFGTIGLTTAVMVFSVSKEYYQFMLGFGVLGGISASMVFTPSVSIVNHWFYTGRALATGIVATAGSIGGIIFPQIFNALVSSAGFGWAIRTLGFITLTLCSTGALLQRSRLEHRKTSRRTVDFRPLREPVFTLTTLAIMFADIGATIPLTYLTSYARANGMTITQSYTLMSILNATSILGRLLPGYAADHYGRFNAMVVTTAVSGILTLSLWLKSGSNGAAVNSYAALFGFWSGSAISLSPVCVAQISNTEDFGKRYGTAYIFVALGVLVSLPIAGEILNVQSSDGVEKYWGLILFCGLAYIVSVVLFVCARGLGTRWAVRKIY</sequence>
<evidence type="ECO:0000313" key="5">
    <source>
        <dbReference type="EMBL" id="KAJ5372587.1"/>
    </source>
</evidence>
<reference evidence="5" key="1">
    <citation type="submission" date="2022-12" db="EMBL/GenBank/DDBJ databases">
        <authorList>
            <person name="Petersen C."/>
        </authorList>
    </citation>
    <scope>NUCLEOTIDE SEQUENCE</scope>
    <source>
        <strain evidence="5">IBT 3081</strain>
    </source>
</reference>
<feature type="transmembrane region" description="Helical" evidence="3">
    <location>
        <begin position="134"/>
        <end position="154"/>
    </location>
</feature>
<comment type="subcellular location">
    <subcellularLocation>
        <location evidence="1">Membrane</location>
        <topology evidence="1">Multi-pass membrane protein</topology>
    </subcellularLocation>
</comment>
<dbReference type="GO" id="GO:0016020">
    <property type="term" value="C:membrane"/>
    <property type="evidence" value="ECO:0007669"/>
    <property type="project" value="UniProtKB-SubCell"/>
</dbReference>
<feature type="transmembrane region" description="Helical" evidence="3">
    <location>
        <begin position="274"/>
        <end position="293"/>
    </location>
</feature>
<feature type="transmembrane region" description="Helical" evidence="3">
    <location>
        <begin position="402"/>
        <end position="425"/>
    </location>
</feature>
<proteinExistence type="inferred from homology"/>